<dbReference type="Pfam" id="PF01523">
    <property type="entry name" value="PmbA_TldD_1st"/>
    <property type="match status" value="1"/>
</dbReference>
<evidence type="ECO:0000313" key="4">
    <source>
        <dbReference type="EMBL" id="QUL98558.1"/>
    </source>
</evidence>
<evidence type="ECO:0000259" key="3">
    <source>
        <dbReference type="Pfam" id="PF19289"/>
    </source>
</evidence>
<proteinExistence type="inferred from homology"/>
<protein>
    <submittedName>
        <fullName evidence="4">TldD/PmbA family protein</fullName>
    </submittedName>
</protein>
<dbReference type="InterPro" id="IPR045569">
    <property type="entry name" value="Metalloprtase-TldD/E_C"/>
</dbReference>
<dbReference type="PANTHER" id="PTHR43421:SF1">
    <property type="entry name" value="METALLOPROTEASE PMBA"/>
    <property type="match status" value="1"/>
</dbReference>
<dbReference type="PANTHER" id="PTHR43421">
    <property type="entry name" value="METALLOPROTEASE PMBA"/>
    <property type="match status" value="1"/>
</dbReference>
<accession>A0AAT9LCP4</accession>
<feature type="domain" description="Metalloprotease TldD/E N-terminal" evidence="2">
    <location>
        <begin position="33"/>
        <end position="87"/>
    </location>
</feature>
<dbReference type="EMBL" id="CP062796">
    <property type="protein sequence ID" value="QUL98558.1"/>
    <property type="molecule type" value="Genomic_DNA"/>
</dbReference>
<feature type="domain" description="Metalloprotease TldD/E C-terminal" evidence="3">
    <location>
        <begin position="228"/>
        <end position="430"/>
    </location>
</feature>
<dbReference type="AlphaFoldDB" id="A0AAT9LCP4"/>
<dbReference type="GO" id="GO:0008237">
    <property type="term" value="F:metallopeptidase activity"/>
    <property type="evidence" value="ECO:0007669"/>
    <property type="project" value="InterPro"/>
</dbReference>
<gene>
    <name evidence="4" type="ORF">IMF26_00150</name>
</gene>
<dbReference type="KEGG" id="fcz:IMF26_00150"/>
<dbReference type="GO" id="GO:0006508">
    <property type="term" value="P:proteolysis"/>
    <property type="evidence" value="ECO:0007669"/>
    <property type="project" value="InterPro"/>
</dbReference>
<organism evidence="4">
    <name type="scientific">Candidatus Fermentithermobacillus carboniphilus</name>
    <dbReference type="NCBI Taxonomy" id="3085328"/>
    <lineage>
        <taxon>Bacteria</taxon>
        <taxon>Bacillati</taxon>
        <taxon>Bacillota</taxon>
        <taxon>Candidatus Fermentithermobacillia</taxon>
        <taxon>Candidatus Fermentithermobacillales</taxon>
        <taxon>Candidatus Fermentithermobacillaceae</taxon>
        <taxon>Candidatus Fermentithermobacillus</taxon>
    </lineage>
</organism>
<evidence type="ECO:0000259" key="2">
    <source>
        <dbReference type="Pfam" id="PF01523"/>
    </source>
</evidence>
<reference evidence="4" key="1">
    <citation type="submission" date="2020-10" db="EMBL/GenBank/DDBJ databases">
        <authorList>
            <person name="Kadnikov V."/>
            <person name="Beletsky A.V."/>
            <person name="Mardanov A.V."/>
            <person name="Karnachuk O.V."/>
            <person name="Ravin N.V."/>
        </authorList>
    </citation>
    <scope>NUCLEOTIDE SEQUENCE</scope>
    <source>
        <strain evidence="4">Bu02</strain>
    </source>
</reference>
<name>A0AAT9LCP4_9FIRM</name>
<dbReference type="InterPro" id="IPR002510">
    <property type="entry name" value="Metalloprtase-TldD/E_N"/>
</dbReference>
<dbReference type="Gene3D" id="3.30.2290.10">
    <property type="entry name" value="PmbA/TldD superfamily"/>
    <property type="match status" value="1"/>
</dbReference>
<dbReference type="InterPro" id="IPR036059">
    <property type="entry name" value="TldD/PmbA_sf"/>
</dbReference>
<dbReference type="Pfam" id="PF19289">
    <property type="entry name" value="PmbA_TldD_3rd"/>
    <property type="match status" value="1"/>
</dbReference>
<dbReference type="GO" id="GO:0005829">
    <property type="term" value="C:cytosol"/>
    <property type="evidence" value="ECO:0007669"/>
    <property type="project" value="TreeGrafter"/>
</dbReference>
<evidence type="ECO:0000256" key="1">
    <source>
        <dbReference type="ARBA" id="ARBA00005836"/>
    </source>
</evidence>
<sequence>MRDPKKLAKSGLDALLKAGAEKAQCLLSLTDKHEMNVDAGELSLFRTTFDTRLSMTAIKGQKKGTSSINKADSESIERAAAEALAIADASQPDEANDIAEYQVPQEFSAGSDSPDFGRMHYRLKELLNTVRARYPKIVLRQAYLDFTRERLYLVNSNGVDFVSTKGVYRCFIIFSSRDGEKVSSFNYTGVAMKDLEKEIIECGSIDILLRQSTEQITTRSVGSKFVGDVIVAPDCLEDVLGFLTASISDRPMISGTSIYKDKLNQPVASPLLTVHSKPVSDEICDGYFLTQDGYAARNSTIVGRGVLRAFLLSLYGSRKTGKERSVNDGRAFVVEPGHTSLEDMVKAVKKGILLVRFSGGRPNENGDFAGVAKNSYYIEDGEIKYPISETMISGNFAQMLGNITAISSERIDYGFAVLPWVAFSGVVISGK</sequence>
<dbReference type="SUPFAM" id="SSF111283">
    <property type="entry name" value="Putative modulator of DNA gyrase, PmbA/TldD"/>
    <property type="match status" value="1"/>
</dbReference>
<reference evidence="4" key="2">
    <citation type="journal article" date="2023" name="Biology">
        <title>Prokaryotic Life Associated with Coal-Fire Gas Vents Revealed by Metagenomics.</title>
        <authorList>
            <person name="Kadnikov V.V."/>
            <person name="Mardanov A.V."/>
            <person name="Beletsky A.V."/>
            <person name="Karnachuk O.V."/>
            <person name="Ravin N.V."/>
        </authorList>
    </citation>
    <scope>NUCLEOTIDE SEQUENCE</scope>
    <source>
        <strain evidence="4">Bu02</strain>
    </source>
</reference>
<comment type="similarity">
    <text evidence="1">Belongs to the peptidase U62 family.</text>
</comment>
<dbReference type="InterPro" id="IPR035068">
    <property type="entry name" value="TldD/PmbA_N"/>
</dbReference>
<dbReference type="InterPro" id="IPR047657">
    <property type="entry name" value="PmbA"/>
</dbReference>